<evidence type="ECO:0008006" key="8">
    <source>
        <dbReference type="Google" id="ProtNLM"/>
    </source>
</evidence>
<dbReference type="OrthoDB" id="19344at2759"/>
<evidence type="ECO:0000256" key="1">
    <source>
        <dbReference type="ARBA" id="ARBA00004141"/>
    </source>
</evidence>
<dbReference type="InterPro" id="IPR006603">
    <property type="entry name" value="PQ-loop_rpt"/>
</dbReference>
<feature type="non-terminal residue" evidence="6">
    <location>
        <position position="241"/>
    </location>
</feature>
<keyword evidence="2 5" id="KW-0812">Transmembrane</keyword>
<feature type="transmembrane region" description="Helical" evidence="5">
    <location>
        <begin position="70"/>
        <end position="97"/>
    </location>
</feature>
<organism evidence="6 7">
    <name type="scientific">Rhizodiscina lignyota</name>
    <dbReference type="NCBI Taxonomy" id="1504668"/>
    <lineage>
        <taxon>Eukaryota</taxon>
        <taxon>Fungi</taxon>
        <taxon>Dikarya</taxon>
        <taxon>Ascomycota</taxon>
        <taxon>Pezizomycotina</taxon>
        <taxon>Dothideomycetes</taxon>
        <taxon>Pleosporomycetidae</taxon>
        <taxon>Aulographales</taxon>
        <taxon>Rhizodiscinaceae</taxon>
        <taxon>Rhizodiscina</taxon>
    </lineage>
</organism>
<dbReference type="InterPro" id="IPR051415">
    <property type="entry name" value="LAAT-1"/>
</dbReference>
<sequence>LFRLILVGILVSYLPQHARIIMRRSSEGLSPWFVLLGTTSGTSAIANIILLPTSRVDVQCCRVNSGFSCAAGLLGIAQVGVQWSCFFAIMLLFLIFFPRDRQEPDPYSPFEHKAPRWQDAVVVVGVSVLHCLLVAFISLIWFAYSPETLQVWADLLGVCSAVLACIQYLPQIYTTWKLQAVYSLSIPMMCIQTPGSYVFAASLAIRLGPAGWSAWGVYVITGFLQGCLLVMAITFELRDRK</sequence>
<keyword evidence="7" id="KW-1185">Reference proteome</keyword>
<evidence type="ECO:0000256" key="4">
    <source>
        <dbReference type="ARBA" id="ARBA00023136"/>
    </source>
</evidence>
<dbReference type="PANTHER" id="PTHR16201:SF11">
    <property type="entry name" value="PQ-LOOP REPEAT-CONTAINING PROTEIN"/>
    <property type="match status" value="1"/>
</dbReference>
<keyword evidence="3 5" id="KW-1133">Transmembrane helix</keyword>
<dbReference type="Pfam" id="PF04193">
    <property type="entry name" value="PQ-loop"/>
    <property type="match status" value="2"/>
</dbReference>
<feature type="transmembrane region" description="Helical" evidence="5">
    <location>
        <begin position="212"/>
        <end position="235"/>
    </location>
</feature>
<dbReference type="Proteomes" id="UP000799772">
    <property type="component" value="Unassembled WGS sequence"/>
</dbReference>
<comment type="subcellular location">
    <subcellularLocation>
        <location evidence="1">Membrane</location>
        <topology evidence="1">Multi-pass membrane protein</topology>
    </subcellularLocation>
</comment>
<evidence type="ECO:0000256" key="3">
    <source>
        <dbReference type="ARBA" id="ARBA00022989"/>
    </source>
</evidence>
<protein>
    <recommendedName>
        <fullName evidence="8">PQ loop repeat protein</fullName>
    </recommendedName>
</protein>
<dbReference type="PANTHER" id="PTHR16201">
    <property type="entry name" value="SEVEN TRANSMEMBRANE PROTEIN 1-RELATED"/>
    <property type="match status" value="1"/>
</dbReference>
<feature type="transmembrane region" description="Helical" evidence="5">
    <location>
        <begin position="117"/>
        <end position="143"/>
    </location>
</feature>
<dbReference type="GO" id="GO:0016020">
    <property type="term" value="C:membrane"/>
    <property type="evidence" value="ECO:0007669"/>
    <property type="project" value="UniProtKB-SubCell"/>
</dbReference>
<reference evidence="6" key="1">
    <citation type="journal article" date="2020" name="Stud. Mycol.">
        <title>101 Dothideomycetes genomes: a test case for predicting lifestyles and emergence of pathogens.</title>
        <authorList>
            <person name="Haridas S."/>
            <person name="Albert R."/>
            <person name="Binder M."/>
            <person name="Bloem J."/>
            <person name="Labutti K."/>
            <person name="Salamov A."/>
            <person name="Andreopoulos B."/>
            <person name="Baker S."/>
            <person name="Barry K."/>
            <person name="Bills G."/>
            <person name="Bluhm B."/>
            <person name="Cannon C."/>
            <person name="Castanera R."/>
            <person name="Culley D."/>
            <person name="Daum C."/>
            <person name="Ezra D."/>
            <person name="Gonzalez J."/>
            <person name="Henrissat B."/>
            <person name="Kuo A."/>
            <person name="Liang C."/>
            <person name="Lipzen A."/>
            <person name="Lutzoni F."/>
            <person name="Magnuson J."/>
            <person name="Mondo S."/>
            <person name="Nolan M."/>
            <person name="Ohm R."/>
            <person name="Pangilinan J."/>
            <person name="Park H.-J."/>
            <person name="Ramirez L."/>
            <person name="Alfaro M."/>
            <person name="Sun H."/>
            <person name="Tritt A."/>
            <person name="Yoshinaga Y."/>
            <person name="Zwiers L.-H."/>
            <person name="Turgeon B."/>
            <person name="Goodwin S."/>
            <person name="Spatafora J."/>
            <person name="Crous P."/>
            <person name="Grigoriev I."/>
        </authorList>
    </citation>
    <scope>NUCLEOTIDE SEQUENCE</scope>
    <source>
        <strain evidence="6">CBS 133067</strain>
    </source>
</reference>
<keyword evidence="4 5" id="KW-0472">Membrane</keyword>
<evidence type="ECO:0000256" key="5">
    <source>
        <dbReference type="SAM" id="Phobius"/>
    </source>
</evidence>
<comment type="caution">
    <text evidence="6">The sequence shown here is derived from an EMBL/GenBank/DDBJ whole genome shotgun (WGS) entry which is preliminary data.</text>
</comment>
<feature type="non-terminal residue" evidence="6">
    <location>
        <position position="1"/>
    </location>
</feature>
<dbReference type="EMBL" id="ML978122">
    <property type="protein sequence ID" value="KAF2103292.1"/>
    <property type="molecule type" value="Genomic_DNA"/>
</dbReference>
<feature type="transmembrane region" description="Helical" evidence="5">
    <location>
        <begin position="181"/>
        <end position="200"/>
    </location>
</feature>
<dbReference type="AlphaFoldDB" id="A0A9P4IRQ7"/>
<feature type="transmembrane region" description="Helical" evidence="5">
    <location>
        <begin position="29"/>
        <end position="50"/>
    </location>
</feature>
<evidence type="ECO:0000256" key="2">
    <source>
        <dbReference type="ARBA" id="ARBA00022692"/>
    </source>
</evidence>
<feature type="transmembrane region" description="Helical" evidence="5">
    <location>
        <begin position="149"/>
        <end position="169"/>
    </location>
</feature>
<evidence type="ECO:0000313" key="7">
    <source>
        <dbReference type="Proteomes" id="UP000799772"/>
    </source>
</evidence>
<dbReference type="Gene3D" id="1.20.1280.290">
    <property type="match status" value="2"/>
</dbReference>
<name>A0A9P4IRQ7_9PEZI</name>
<dbReference type="SMART" id="SM00679">
    <property type="entry name" value="CTNS"/>
    <property type="match status" value="2"/>
</dbReference>
<gene>
    <name evidence="6" type="ORF">NA57DRAFT_19586</name>
</gene>
<evidence type="ECO:0000313" key="6">
    <source>
        <dbReference type="EMBL" id="KAF2103292.1"/>
    </source>
</evidence>
<accession>A0A9P4IRQ7</accession>
<proteinExistence type="predicted"/>